<keyword evidence="5" id="KW-0732">Signal</keyword>
<dbReference type="Pfam" id="PF07714">
    <property type="entry name" value="PK_Tyr_Ser-Thr"/>
    <property type="match status" value="1"/>
</dbReference>
<dbReference type="SUPFAM" id="SSF56112">
    <property type="entry name" value="Protein kinase-like (PK-like)"/>
    <property type="match status" value="1"/>
</dbReference>
<dbReference type="PANTHER" id="PTHR46008:SF18">
    <property type="entry name" value="PROTEIN KINASE DOMAIN-CONTAINING PROTEIN"/>
    <property type="match status" value="1"/>
</dbReference>
<sequence length="658" mass="71881">MSSPPPPPPPPLPLRTPLSVVGVLLVLPCLVILLSCAASAETVAPAPLYIKCNSPFCSPFQSPPSFPFGVAPGCGHPAFQIRCTPDNRSQITIAGFSFSILDFRGDSLLVSPCLGSRIDGVCVAGSSTAFPPSQIDLSSSPFLFSDESCSRLAMIHPCRSELLRLPPNCSAIVGGGRTGVWRSCLLSWPLHLLKGCNTSHYQRPNNSRDDRQGCESEMYASMADFLRSGIWIEWRLTEDVYSSCSNCWKQNGACGFNLSDPTHSFLCLAPDVTLPRIPESGHNHRVNRVVLFTTALFALTCLAVLALSAAIIFRRGFGSGGNRCDDGENAVTAFFRRHQLHLQPPVFTYDQLCSSTGGFDPKCKIGDGGFGSVYLAQLEDGRSVAVKRLHRKHPSAATNSFCNEILILSSIHHPNLVRLHGYCCDPRGLLLVYDYVPNGTLADHLHGPRRLQNKSSLAWPLRVSVALQTALALEYLHFSVKPPVVHRDITSSNIFIEKDMRIKVGDFGLSRLLCLPDPGSCSSGSASEYVCTGPQGTPGYLDPDYHLSFRLTEKSDVYSFGVVLLELVTGMKAMDLRRDKQEISLAHMVVSKIQVGDLQQVVDPVLLRHGPMMGTVESMAELAFRCVAGEKDDRPNARELVTELKRIQNRIQEDSKGS</sequence>
<evidence type="ECO:0000256" key="5">
    <source>
        <dbReference type="SAM" id="SignalP"/>
    </source>
</evidence>
<proteinExistence type="predicted"/>
<keyword evidence="8" id="KW-1185">Reference proteome</keyword>
<dbReference type="EMBL" id="LR746267">
    <property type="protein sequence ID" value="CAA7395311.1"/>
    <property type="molecule type" value="Genomic_DNA"/>
</dbReference>
<evidence type="ECO:0000256" key="4">
    <source>
        <dbReference type="SAM" id="Phobius"/>
    </source>
</evidence>
<dbReference type="InterPro" id="IPR017441">
    <property type="entry name" value="Protein_kinase_ATP_BS"/>
</dbReference>
<keyword evidence="2 3" id="KW-0067">ATP-binding</keyword>
<dbReference type="PROSITE" id="PS00109">
    <property type="entry name" value="PROTEIN_KINASE_TYR"/>
    <property type="match status" value="1"/>
</dbReference>
<dbReference type="OrthoDB" id="635774at2759"/>
<dbReference type="GO" id="GO:0005524">
    <property type="term" value="F:ATP binding"/>
    <property type="evidence" value="ECO:0007669"/>
    <property type="project" value="UniProtKB-UniRule"/>
</dbReference>
<evidence type="ECO:0000256" key="2">
    <source>
        <dbReference type="ARBA" id="ARBA00022840"/>
    </source>
</evidence>
<organism evidence="7 8">
    <name type="scientific">Spirodela intermedia</name>
    <name type="common">Intermediate duckweed</name>
    <dbReference type="NCBI Taxonomy" id="51605"/>
    <lineage>
        <taxon>Eukaryota</taxon>
        <taxon>Viridiplantae</taxon>
        <taxon>Streptophyta</taxon>
        <taxon>Embryophyta</taxon>
        <taxon>Tracheophyta</taxon>
        <taxon>Spermatophyta</taxon>
        <taxon>Magnoliopsida</taxon>
        <taxon>Liliopsida</taxon>
        <taxon>Araceae</taxon>
        <taxon>Lemnoideae</taxon>
        <taxon>Spirodela</taxon>
    </lineage>
</organism>
<dbReference type="PANTHER" id="PTHR46008">
    <property type="entry name" value="LEAF RUST 10 DISEASE-RESISTANCE LOCUS RECEPTOR-LIKE PROTEIN KINASE-LIKE 1.4"/>
    <property type="match status" value="1"/>
</dbReference>
<evidence type="ECO:0000259" key="6">
    <source>
        <dbReference type="PROSITE" id="PS50011"/>
    </source>
</evidence>
<dbReference type="Gene3D" id="1.10.510.10">
    <property type="entry name" value="Transferase(Phosphotransferase) domain 1"/>
    <property type="match status" value="1"/>
</dbReference>
<dbReference type="InterPro" id="IPR011009">
    <property type="entry name" value="Kinase-like_dom_sf"/>
</dbReference>
<evidence type="ECO:0000256" key="3">
    <source>
        <dbReference type="PROSITE-ProRule" id="PRU10141"/>
    </source>
</evidence>
<dbReference type="PROSITE" id="PS50011">
    <property type="entry name" value="PROTEIN_KINASE_DOM"/>
    <property type="match status" value="1"/>
</dbReference>
<dbReference type="Gene3D" id="3.30.200.20">
    <property type="entry name" value="Phosphorylase Kinase, domain 1"/>
    <property type="match status" value="1"/>
</dbReference>
<protein>
    <recommendedName>
        <fullName evidence="6">Protein kinase domain-containing protein</fullName>
    </recommendedName>
</protein>
<dbReference type="Proteomes" id="UP000663760">
    <property type="component" value="Chromosome 4"/>
</dbReference>
<dbReference type="InterPro" id="IPR001245">
    <property type="entry name" value="Ser-Thr/Tyr_kinase_cat_dom"/>
</dbReference>
<feature type="chain" id="PRO_5029596387" description="Protein kinase domain-containing protein" evidence="5">
    <location>
        <begin position="40"/>
        <end position="658"/>
    </location>
</feature>
<feature type="domain" description="Protein kinase" evidence="6">
    <location>
        <begin position="359"/>
        <end position="647"/>
    </location>
</feature>
<feature type="signal peptide" evidence="5">
    <location>
        <begin position="1"/>
        <end position="39"/>
    </location>
</feature>
<name>A0A7I8KC79_SPIIN</name>
<keyword evidence="4" id="KW-0812">Transmembrane</keyword>
<dbReference type="AlphaFoldDB" id="A0A7I8KC79"/>
<feature type="transmembrane region" description="Helical" evidence="4">
    <location>
        <begin position="289"/>
        <end position="313"/>
    </location>
</feature>
<dbReference type="GO" id="GO:0004672">
    <property type="term" value="F:protein kinase activity"/>
    <property type="evidence" value="ECO:0007669"/>
    <property type="project" value="InterPro"/>
</dbReference>
<keyword evidence="4" id="KW-0472">Membrane</keyword>
<evidence type="ECO:0000313" key="7">
    <source>
        <dbReference type="EMBL" id="CAA7395311.1"/>
    </source>
</evidence>
<evidence type="ECO:0000313" key="8">
    <source>
        <dbReference type="Proteomes" id="UP000663760"/>
    </source>
</evidence>
<dbReference type="InterPro" id="IPR008266">
    <property type="entry name" value="Tyr_kinase_AS"/>
</dbReference>
<gene>
    <name evidence="7" type="ORF">SI8410_04005972</name>
</gene>
<feature type="binding site" evidence="3">
    <location>
        <position position="387"/>
    </location>
    <ligand>
        <name>ATP</name>
        <dbReference type="ChEBI" id="CHEBI:30616"/>
    </ligand>
</feature>
<keyword evidence="1 3" id="KW-0547">Nucleotide-binding</keyword>
<keyword evidence="4" id="KW-1133">Transmembrane helix</keyword>
<dbReference type="CDD" id="cd14066">
    <property type="entry name" value="STKc_IRAK"/>
    <property type="match status" value="1"/>
</dbReference>
<dbReference type="PROSITE" id="PS00107">
    <property type="entry name" value="PROTEIN_KINASE_ATP"/>
    <property type="match status" value="1"/>
</dbReference>
<evidence type="ECO:0000256" key="1">
    <source>
        <dbReference type="ARBA" id="ARBA00022741"/>
    </source>
</evidence>
<reference evidence="7" key="1">
    <citation type="submission" date="2020-02" db="EMBL/GenBank/DDBJ databases">
        <authorList>
            <person name="Scholz U."/>
            <person name="Mascher M."/>
            <person name="Fiebig A."/>
        </authorList>
    </citation>
    <scope>NUCLEOTIDE SEQUENCE</scope>
</reference>
<accession>A0A7I8KC79</accession>
<dbReference type="InterPro" id="IPR000719">
    <property type="entry name" value="Prot_kinase_dom"/>
</dbReference>